<comment type="caution">
    <text evidence="6">The sequence shown here is derived from an EMBL/GenBank/DDBJ whole genome shotgun (WGS) entry which is preliminary data.</text>
</comment>
<reference evidence="6 7" key="1">
    <citation type="submission" date="2024-09" db="EMBL/GenBank/DDBJ databases">
        <title>Paenibacillus zeirhizospherea sp. nov., isolated from surface of the maize (Zea mays) roots in a horticulture field, Hungary.</title>
        <authorList>
            <person name="Marton D."/>
            <person name="Farkas M."/>
            <person name="Bedics A."/>
            <person name="Toth E."/>
            <person name="Tancsics A."/>
            <person name="Boka K."/>
            <person name="Marati G."/>
            <person name="Kriszt B."/>
            <person name="Cserhati M."/>
        </authorList>
    </citation>
    <scope>NUCLEOTIDE SEQUENCE [LARGE SCALE GENOMIC DNA]</scope>
    <source>
        <strain evidence="6 7">JCM 18446</strain>
    </source>
</reference>
<dbReference type="InterPro" id="IPR012337">
    <property type="entry name" value="RNaseH-like_sf"/>
</dbReference>
<dbReference type="Gene3D" id="3.90.350.10">
    <property type="entry name" value="Transposase Inhibitor Protein From Tn5, Chain A, domain 1"/>
    <property type="match status" value="1"/>
</dbReference>
<gene>
    <name evidence="6" type="ORF">ACE5LO_16815</name>
</gene>
<organism evidence="6 7">
    <name type="scientific">Paenibacillus medicaginis</name>
    <dbReference type="NCBI Taxonomy" id="1470560"/>
    <lineage>
        <taxon>Bacteria</taxon>
        <taxon>Bacillati</taxon>
        <taxon>Bacillota</taxon>
        <taxon>Bacilli</taxon>
        <taxon>Bacillales</taxon>
        <taxon>Paenibacillaceae</taxon>
        <taxon>Paenibacillus</taxon>
    </lineage>
</organism>
<evidence type="ECO:0000259" key="5">
    <source>
        <dbReference type="Pfam" id="PF01609"/>
    </source>
</evidence>
<comment type="similarity">
    <text evidence="1">Belongs to the transposase 11 family.</text>
</comment>
<sequence>MKKSTTFTNLVQMLLKEEDVIQLLKELNYEDTARKFTAHQLLLFFMHAALGQWTGYRSGVGQAEICGLQPVCYSTFSTKASEVPYELFKGLFHLLVSRCNRATKRRLNIPIELLLVDSTTITVGKNRLPWALFHGERAGIKLHVAFAAATEQPVQVIETIGTAHDGPVGEKLADKDYILVNDRAYGKIQRFDLYVTEKQYFVTRIKENVTLVKPRSLKNENVEASNVMRDITCYLGTPQCQSELRHRVVIFQDNHGHEIRVVTNLMHLSGEQVAEIYKARWGIEVFFRWIKQNLNVPVLFGTTQNAVFNQLFAALMTYVILKWLYDHSKSLVVPYKILPFIRFTEQMRHNHLHAEWIIAMTKVLEKHVYLSSLLNPISG</sequence>
<dbReference type="InterPro" id="IPR002559">
    <property type="entry name" value="Transposase_11"/>
</dbReference>
<dbReference type="RefSeq" id="WP_375521168.1">
    <property type="nucleotide sequence ID" value="NZ_JBHIRY010000017.1"/>
</dbReference>
<dbReference type="InterPro" id="IPR047952">
    <property type="entry name" value="Transpos_IS4"/>
</dbReference>
<dbReference type="EMBL" id="JBHIRY010000017">
    <property type="protein sequence ID" value="MFB5762050.1"/>
    <property type="molecule type" value="Genomic_DNA"/>
</dbReference>
<keyword evidence="4" id="KW-0233">DNA recombination</keyword>
<feature type="domain" description="Transposase IS4-like" evidence="5">
    <location>
        <begin position="112"/>
        <end position="320"/>
    </location>
</feature>
<dbReference type="NCBIfam" id="NF033592">
    <property type="entry name" value="transpos_IS4_1"/>
    <property type="match status" value="1"/>
</dbReference>
<dbReference type="Pfam" id="PF01609">
    <property type="entry name" value="DDE_Tnp_1"/>
    <property type="match status" value="1"/>
</dbReference>
<name>A0ABV5C3W9_9BACL</name>
<evidence type="ECO:0000256" key="4">
    <source>
        <dbReference type="ARBA" id="ARBA00023172"/>
    </source>
</evidence>
<dbReference type="PANTHER" id="PTHR33258:SF1">
    <property type="entry name" value="TRANSPOSASE INSL FOR INSERTION SEQUENCE ELEMENT IS186A-RELATED"/>
    <property type="match status" value="1"/>
</dbReference>
<accession>A0ABV5C3W9</accession>
<keyword evidence="2" id="KW-0815">Transposition</keyword>
<proteinExistence type="inferred from homology"/>
<dbReference type="SUPFAM" id="SSF53098">
    <property type="entry name" value="Ribonuclease H-like"/>
    <property type="match status" value="1"/>
</dbReference>
<keyword evidence="3" id="KW-0238">DNA-binding</keyword>
<evidence type="ECO:0000313" key="7">
    <source>
        <dbReference type="Proteomes" id="UP001580430"/>
    </source>
</evidence>
<dbReference type="PANTHER" id="PTHR33258">
    <property type="entry name" value="TRANSPOSASE INSL FOR INSERTION SEQUENCE ELEMENT IS186A-RELATED"/>
    <property type="match status" value="1"/>
</dbReference>
<keyword evidence="7" id="KW-1185">Reference proteome</keyword>
<evidence type="ECO:0000313" key="6">
    <source>
        <dbReference type="EMBL" id="MFB5762050.1"/>
    </source>
</evidence>
<dbReference type="Proteomes" id="UP001580430">
    <property type="component" value="Unassembled WGS sequence"/>
</dbReference>
<evidence type="ECO:0000256" key="3">
    <source>
        <dbReference type="ARBA" id="ARBA00023125"/>
    </source>
</evidence>
<protein>
    <submittedName>
        <fullName evidence="6">IS4 family transposase</fullName>
    </submittedName>
</protein>
<evidence type="ECO:0000256" key="1">
    <source>
        <dbReference type="ARBA" id="ARBA00010075"/>
    </source>
</evidence>
<evidence type="ECO:0000256" key="2">
    <source>
        <dbReference type="ARBA" id="ARBA00022578"/>
    </source>
</evidence>